<evidence type="ECO:0000313" key="5">
    <source>
        <dbReference type="Proteomes" id="UP000011713"/>
    </source>
</evidence>
<accession>M4C550</accession>
<protein>
    <recommendedName>
        <fullName evidence="3">tRNA ligase phosphodiesterase domain-containing protein</fullName>
    </recommendedName>
</protein>
<name>M4C550_HYAAE</name>
<evidence type="ECO:0000259" key="3">
    <source>
        <dbReference type="Pfam" id="PF08302"/>
    </source>
</evidence>
<keyword evidence="1" id="KW-0175">Coiled coil</keyword>
<dbReference type="InterPro" id="IPR015965">
    <property type="entry name" value="tRNA_lig_PDEase"/>
</dbReference>
<dbReference type="EMBL" id="JH598304">
    <property type="status" value="NOT_ANNOTATED_CDS"/>
    <property type="molecule type" value="Genomic_DNA"/>
</dbReference>
<dbReference type="HOGENOM" id="CLU_271540_0_0_1"/>
<dbReference type="Pfam" id="PF08302">
    <property type="entry name" value="tRNA_lig_CPD"/>
    <property type="match status" value="1"/>
</dbReference>
<organism evidence="4 5">
    <name type="scientific">Hyaloperonospora arabidopsidis (strain Emoy2)</name>
    <name type="common">Downy mildew agent</name>
    <name type="synonym">Peronospora arabidopsidis</name>
    <dbReference type="NCBI Taxonomy" id="559515"/>
    <lineage>
        <taxon>Eukaryota</taxon>
        <taxon>Sar</taxon>
        <taxon>Stramenopiles</taxon>
        <taxon>Oomycota</taxon>
        <taxon>Peronosporomycetes</taxon>
        <taxon>Peronosporales</taxon>
        <taxon>Peronosporaceae</taxon>
        <taxon>Hyaloperonospora</taxon>
    </lineage>
</organism>
<feature type="domain" description="tRNA ligase phosphodiesterase" evidence="3">
    <location>
        <begin position="498"/>
        <end position="555"/>
    </location>
</feature>
<dbReference type="GO" id="GO:0005524">
    <property type="term" value="F:ATP binding"/>
    <property type="evidence" value="ECO:0007669"/>
    <property type="project" value="InterPro"/>
</dbReference>
<dbReference type="VEuPathDB" id="FungiDB:HpaG814221"/>
<reference evidence="4" key="2">
    <citation type="submission" date="2015-06" db="UniProtKB">
        <authorList>
            <consortium name="EnsemblProtists"/>
        </authorList>
    </citation>
    <scope>IDENTIFICATION</scope>
    <source>
        <strain evidence="4">Emoy2</strain>
    </source>
</reference>
<dbReference type="STRING" id="559515.M4C550"/>
<dbReference type="OMA" id="WPICEME"/>
<feature type="coiled-coil region" evidence="1">
    <location>
        <begin position="107"/>
        <end position="134"/>
    </location>
</feature>
<dbReference type="PANTHER" id="PTHR13308:SF40">
    <property type="entry name" value="NEDD4-BINDING PROTEIN 2-LIKE 1"/>
    <property type="match status" value="1"/>
</dbReference>
<sequence length="1220" mass="136187">MTQRSDRRGSRWTSSSSRSFPSRGRRRAPKELTDEGVARSIQQSALRVRVALELCPVALDAKPLRDICLDFERTFETKRSSTMTARHDVRVELLECGLDKWQHVVELQRVLAALKGLEDNGEQLQLKVETVLQQDVKTKKRTLSLAFAGASVDAVWRIANSLMLRLKSCEVLSRVLLPTKRLVVPLLSLGVECSNVEGNMYQWEGRLVWSQVVLDAVVGEQREEIQRVVLPSFDAAPRSFSVAQLRYPGLVTLVDEMVRSNSGSGKPVVVVIRGIPGSGKSTLGKEIAALCRYKEVPFTMCSADMYFTTPRGYVFDGKKLSAAHEKCREDFTKAVTGAISEGNKQSSCYQHIVLVENTSTQKWEYAPYEEIAHTYGCRVHIVEMKCPDVLTAFRMGQRNHHGVPPRKVVSMFLRWEKDRRAHSFTPQFEHALLSANPLSDSDAGKLIYIGLFLEEKSRAKLVDQIPVVHTKKFADHVTLFYQPNLQYVRDVELGAPYSVRGVEVVQNDRGQTLRVEIDEKLHLQVRNKIPHITLSTASRVDPVYSNELLFNTLAKRTAVDPPLDLRARIGAVLSIEGEQVITTRSPFDADAVEYDVNHLRRATGNDVSPQTNTSTGSKLFIMHVNESDFADETEGRTMELHGMAKVLYRMGSGCKARLLCIQQGQTSSLPVSVLMKRVQARFHLSATQSFSDVVSFHEPVSLTRFNDTISEFLDAASLGPHHQFMILTTDAEVLQWPLREIKCFQDAALSVSRIGHNGVVDQNSSLLTSPCTTISAVLDSLGINIEEQTQSIILRGIGVIDDAWKRVTRDNGVLYRIDTTIMSISSPVVGLCLVLPIRTYLIEVATLQETLLSKLSAVRSVQHVVFDSSVPGRFYFSLCTTLSYSPTFCVQMVSSSEDSSSEFDKYVAVQLNCWQQILQSSRKSCDVEPYSVMTVFVRAILVSHCSSLLPSKCQLSSLVNLISERMVLHYFKSIESCGEVDAVPTAADVVSGRIVYSLYRMLTNLSKVNTDEWPAIFGTLLPTLQGNWKSQTEWSHAMENVMHSCAAVIAQYPCAAKGLSKTTSLNLTDHLRVISALIKLHVDKADDSSFVRAVVIVPSHVVWSQVHSFALCDKLRSAAAILVSQDDDNSKDDNSTGDENEGSRVFFSCVPSVVARRIDVTTLSLQVLRDVMTKMDAVEPAEYDDSSWQAEIEGWIGFDLYQSQVDMQWQVEEHDSNINC</sequence>
<keyword evidence="5" id="KW-1185">Reference proteome</keyword>
<feature type="region of interest" description="Disordered" evidence="2">
    <location>
        <begin position="1"/>
        <end position="36"/>
    </location>
</feature>
<dbReference type="InterPro" id="IPR027417">
    <property type="entry name" value="P-loop_NTPase"/>
</dbReference>
<dbReference type="GO" id="GO:0006388">
    <property type="term" value="P:tRNA splicing, via endonucleolytic cleavage and ligation"/>
    <property type="evidence" value="ECO:0007669"/>
    <property type="project" value="InterPro"/>
</dbReference>
<dbReference type="AlphaFoldDB" id="M4C550"/>
<dbReference type="InterPro" id="IPR026302">
    <property type="entry name" value="NEDD4-bd_p2"/>
</dbReference>
<dbReference type="GO" id="GO:0003972">
    <property type="term" value="F:RNA ligase (ATP) activity"/>
    <property type="evidence" value="ECO:0007669"/>
    <property type="project" value="InterPro"/>
</dbReference>
<reference evidence="5" key="1">
    <citation type="journal article" date="2010" name="Science">
        <title>Signatures of adaptation to obligate biotrophy in the Hyaloperonospora arabidopsidis genome.</title>
        <authorList>
            <person name="Baxter L."/>
            <person name="Tripathy S."/>
            <person name="Ishaque N."/>
            <person name="Boot N."/>
            <person name="Cabral A."/>
            <person name="Kemen E."/>
            <person name="Thines M."/>
            <person name="Ah-Fong A."/>
            <person name="Anderson R."/>
            <person name="Badejoko W."/>
            <person name="Bittner-Eddy P."/>
            <person name="Boore J.L."/>
            <person name="Chibucos M.C."/>
            <person name="Coates M."/>
            <person name="Dehal P."/>
            <person name="Delehaunty K."/>
            <person name="Dong S."/>
            <person name="Downton P."/>
            <person name="Dumas B."/>
            <person name="Fabro G."/>
            <person name="Fronick C."/>
            <person name="Fuerstenberg S.I."/>
            <person name="Fulton L."/>
            <person name="Gaulin E."/>
            <person name="Govers F."/>
            <person name="Hughes L."/>
            <person name="Humphray S."/>
            <person name="Jiang R.H."/>
            <person name="Judelson H."/>
            <person name="Kamoun S."/>
            <person name="Kyung K."/>
            <person name="Meijer H."/>
            <person name="Minx P."/>
            <person name="Morris P."/>
            <person name="Nelson J."/>
            <person name="Phuntumart V."/>
            <person name="Qutob D."/>
            <person name="Rehmany A."/>
            <person name="Rougon-Cardoso A."/>
            <person name="Ryden P."/>
            <person name="Torto-Alalibo T."/>
            <person name="Studholme D."/>
            <person name="Wang Y."/>
            <person name="Win J."/>
            <person name="Wood J."/>
            <person name="Clifton S.W."/>
            <person name="Rogers J."/>
            <person name="Van den Ackerveken G."/>
            <person name="Jones J.D."/>
            <person name="McDowell J.M."/>
            <person name="Beynon J."/>
            <person name="Tyler B.M."/>
        </authorList>
    </citation>
    <scope>NUCLEOTIDE SEQUENCE [LARGE SCALE GENOMIC DNA]</scope>
    <source>
        <strain evidence="5">Emoy2</strain>
    </source>
</reference>
<dbReference type="EnsemblProtists" id="HpaT814221">
    <property type="protein sequence ID" value="HpaP814221"/>
    <property type="gene ID" value="HpaG814221"/>
</dbReference>
<dbReference type="SUPFAM" id="SSF52540">
    <property type="entry name" value="P-loop containing nucleoside triphosphate hydrolases"/>
    <property type="match status" value="1"/>
</dbReference>
<dbReference type="PANTHER" id="PTHR13308">
    <property type="entry name" value="NEDD4-BINDING PROTEIN 2-LIKE 1"/>
    <property type="match status" value="1"/>
</dbReference>
<dbReference type="Gene3D" id="3.40.50.300">
    <property type="entry name" value="P-loop containing nucleotide triphosphate hydrolases"/>
    <property type="match status" value="1"/>
</dbReference>
<dbReference type="Proteomes" id="UP000011713">
    <property type="component" value="Unassembled WGS sequence"/>
</dbReference>
<evidence type="ECO:0000256" key="1">
    <source>
        <dbReference type="SAM" id="Coils"/>
    </source>
</evidence>
<evidence type="ECO:0000256" key="2">
    <source>
        <dbReference type="SAM" id="MobiDB-lite"/>
    </source>
</evidence>
<dbReference type="eggNOG" id="KOG2401">
    <property type="taxonomic scope" value="Eukaryota"/>
</dbReference>
<feature type="compositionally biased region" description="Low complexity" evidence="2">
    <location>
        <begin position="11"/>
        <end position="22"/>
    </location>
</feature>
<dbReference type="InParanoid" id="M4C550"/>
<proteinExistence type="predicted"/>
<evidence type="ECO:0000313" key="4">
    <source>
        <dbReference type="EnsemblProtists" id="HpaP814221"/>
    </source>
</evidence>
<dbReference type="Pfam" id="PF13671">
    <property type="entry name" value="AAA_33"/>
    <property type="match status" value="1"/>
</dbReference>